<sequence>MISSSKGILVSLIFLLIFANAVTFSANTYLGDISFSVPLTINEGYFLALVNGNSYSFTKDLHVKGSLFVGDINPYGDGFSTTFDGSTITNDGLIVVDSRNLTSGLMSVSWGGSFLTNNGKMYFEGLNSKSNSFTLNPSISLANAGLMSFGQDVSSNFTSIVHLQSKSFVNIGTICLKNVKASLESSIAGNGCITIGENSVYAIPIQSSSGTIGPQTMYLSSPSSMLYIGSYGSAEHVYVRGFGNGNYLTFRTAIAGYSYNPSTGILTISAAVVHKIDIGTGYNKRGFSVKTVDNHVGFNFINNAIVYNATAPNGFPSACMPCNPAPWIPIISSASSSSSSFITSSSSPKPSAVISYIPGIVASDATKFTSTSYTTDSNGSSPVDIVVVATPVQSTVTAYTTGSAGSASALSSYISYTTDSNGSTKAIGVIVVETPAVSQITSYIPGIVASDATQSTITSYTTNSNGSSSPVGIVVVATPVQSTVTAYSAGMVGSVSALSSYISYTTDSNGSTKAIASALSSYISYTTDSNGSTKAIGVIVVETPAVSQLTSYIPGIVASAAAQFTSTSYTTNSNGSSSPVGIIVVATPVQSTVTAYTTGSAGSASALSSYISYTTDSNGNTKAIGVIVVETPAVSQITSYIPGIVASAAAQFTSTSYTTNSNGSSSPVGIVVVATPVQSTVTAYSAGMVGSVSALSSYISYTTDSNGSTKAIGVIVVETPIYGNSTNQGGKAASTLSSTLVALTTVINGVTLTTTYCPEPSATSKTSMTALIGHSSLESVYTNSKNQQKETDSFSAVSYATPVTSIVSTTTGPAFTSNENQPMSRNSRASITAVIGSIKNSVDITSEAGTVVDTVKSGRSKTSPTSMVPQVSQYVSEQISSSPIAITAPHEGAPSLVSYEGKGSTMYMMKWSVAHCIGLLLFMIGISEDKYPVRYE</sequence>
<evidence type="ECO:0000313" key="8">
    <source>
        <dbReference type="Proteomes" id="UP001306508"/>
    </source>
</evidence>
<evidence type="ECO:0000256" key="1">
    <source>
        <dbReference type="ARBA" id="ARBA00004613"/>
    </source>
</evidence>
<proteinExistence type="predicted"/>
<comment type="caution">
    <text evidence="7">The sequence shown here is derived from an EMBL/GenBank/DDBJ whole genome shotgun (WGS) entry which is preliminary data.</text>
</comment>
<keyword evidence="8" id="KW-1185">Reference proteome</keyword>
<evidence type="ECO:0000256" key="2">
    <source>
        <dbReference type="ARBA" id="ARBA00022525"/>
    </source>
</evidence>
<accession>A0AAN7WIU9</accession>
<dbReference type="EMBL" id="JAWIZZ010000047">
    <property type="protein sequence ID" value="KAK5779049.1"/>
    <property type="molecule type" value="Genomic_DNA"/>
</dbReference>
<evidence type="ECO:0000313" key="7">
    <source>
        <dbReference type="EMBL" id="KAK5779049.1"/>
    </source>
</evidence>
<dbReference type="GO" id="GO:0005576">
    <property type="term" value="C:extracellular region"/>
    <property type="evidence" value="ECO:0007669"/>
    <property type="project" value="UniProtKB-SubCell"/>
</dbReference>
<feature type="domain" description="Hyphally-regulated cell wall protein N-terminal" evidence="6">
    <location>
        <begin position="15"/>
        <end position="329"/>
    </location>
</feature>
<gene>
    <name evidence="7" type="ORF">RI543_002933</name>
</gene>
<dbReference type="GO" id="GO:0009277">
    <property type="term" value="C:fungal-type cell wall"/>
    <property type="evidence" value="ECO:0007669"/>
    <property type="project" value="UniProtKB-ARBA"/>
</dbReference>
<protein>
    <recommendedName>
        <fullName evidence="6">Hyphally-regulated cell wall protein N-terminal domain-containing protein</fullName>
    </recommendedName>
</protein>
<keyword evidence="2" id="KW-0964">Secreted</keyword>
<evidence type="ECO:0000256" key="5">
    <source>
        <dbReference type="SAM" id="SignalP"/>
    </source>
</evidence>
<name>A0AAN7WIU9_9SACH</name>
<comment type="subcellular location">
    <subcellularLocation>
        <location evidence="1">Secreted</location>
    </subcellularLocation>
</comment>
<dbReference type="Proteomes" id="UP001306508">
    <property type="component" value="Unassembled WGS sequence"/>
</dbReference>
<dbReference type="AlphaFoldDB" id="A0AAN7WIU9"/>
<evidence type="ECO:0000256" key="4">
    <source>
        <dbReference type="ARBA" id="ARBA00023180"/>
    </source>
</evidence>
<feature type="chain" id="PRO_5043045464" description="Hyphally-regulated cell wall protein N-terminal domain-containing protein" evidence="5">
    <location>
        <begin position="22"/>
        <end position="936"/>
    </location>
</feature>
<keyword evidence="3 5" id="KW-0732">Signal</keyword>
<evidence type="ECO:0000256" key="3">
    <source>
        <dbReference type="ARBA" id="ARBA00022729"/>
    </source>
</evidence>
<organism evidence="7 8">
    <name type="scientific">Arxiozyma heterogenica</name>
    <dbReference type="NCBI Taxonomy" id="278026"/>
    <lineage>
        <taxon>Eukaryota</taxon>
        <taxon>Fungi</taxon>
        <taxon>Dikarya</taxon>
        <taxon>Ascomycota</taxon>
        <taxon>Saccharomycotina</taxon>
        <taxon>Saccharomycetes</taxon>
        <taxon>Saccharomycetales</taxon>
        <taxon>Saccharomycetaceae</taxon>
        <taxon>Arxiozyma</taxon>
    </lineage>
</organism>
<evidence type="ECO:0000259" key="6">
    <source>
        <dbReference type="Pfam" id="PF11765"/>
    </source>
</evidence>
<feature type="signal peptide" evidence="5">
    <location>
        <begin position="1"/>
        <end position="21"/>
    </location>
</feature>
<reference evidence="8" key="1">
    <citation type="submission" date="2023-07" db="EMBL/GenBank/DDBJ databases">
        <title>A draft genome of Kazachstania heterogenica Y-27499.</title>
        <authorList>
            <person name="Donic C."/>
            <person name="Kralova J.S."/>
            <person name="Fidel L."/>
            <person name="Ben-Dor S."/>
            <person name="Jung S."/>
        </authorList>
    </citation>
    <scope>NUCLEOTIDE SEQUENCE [LARGE SCALE GENOMIC DNA]</scope>
    <source>
        <strain evidence="8">Y27499</strain>
    </source>
</reference>
<dbReference type="Pfam" id="PF11765">
    <property type="entry name" value="Hyphal_reg_CWP"/>
    <property type="match status" value="1"/>
</dbReference>
<dbReference type="InterPro" id="IPR021031">
    <property type="entry name" value="Hyphal-reg_cell_wall_N"/>
</dbReference>
<keyword evidence="4" id="KW-0325">Glycoprotein</keyword>